<dbReference type="PIRSF" id="PIRSF009160">
    <property type="entry name" value="UCP009160"/>
    <property type="match status" value="1"/>
</dbReference>
<gene>
    <name evidence="3" type="ORF">C1H84_05625</name>
    <name evidence="2" type="ORF">GT020_05235</name>
</gene>
<accession>A0A365YJN0</accession>
<dbReference type="Proteomes" id="UP000252167">
    <property type="component" value="Unassembled WGS sequence"/>
</dbReference>
<dbReference type="AlphaFoldDB" id="A0A365YJN0"/>
<reference evidence="2 5" key="2">
    <citation type="submission" date="2020-01" db="EMBL/GenBank/DDBJ databases">
        <title>Glutamicibacter soli M275.</title>
        <authorList>
            <person name="Meng X."/>
        </authorList>
    </citation>
    <scope>NUCLEOTIDE SEQUENCE [LARGE SCALE GENOMIC DNA]</scope>
    <source>
        <strain evidence="2 5">M275</strain>
    </source>
</reference>
<name>A0A365YJN0_9MICC</name>
<keyword evidence="4" id="KW-1185">Reference proteome</keyword>
<protein>
    <recommendedName>
        <fullName evidence="6">Bax inhibitor-1/YccA family protein</fullName>
    </recommendedName>
</protein>
<dbReference type="InterPro" id="IPR010539">
    <property type="entry name" value="BaxI_1-like"/>
</dbReference>
<feature type="transmembrane region" description="Helical" evidence="1">
    <location>
        <begin position="228"/>
        <end position="247"/>
    </location>
</feature>
<dbReference type="Pfam" id="PF12811">
    <property type="entry name" value="BaxI_1"/>
    <property type="match status" value="1"/>
</dbReference>
<sequence>MINTVKNSNISYCLPTDQTTYGGIILSGNPIFGSKNQADAWATKPGAPVGFRDTANLSAEQLDNMYQQPAATSADMGRMTIGDTINKTIFTLGLVVIGAAIGWVVPALMLPGALVGFVLGLVNAFKKKPSPALILLYAAAEGLFLGGLSQFLDGLYPGVAIQAVVATFAVAGVTLALYRSGKYRMTPKLNKMFMVAMIGMVVFSLLNMVLMLTGVVDGMFGLRSAGGGALGLIIGVLAILLATYALVSDFTMIEELSKQGAPAIMAWRGAFGLTVTLVWLYTEILRILAILRGDE</sequence>
<keyword evidence="1" id="KW-0472">Membrane</keyword>
<dbReference type="PANTHER" id="PTHR41282:SF1">
    <property type="entry name" value="CONSERVED TRANSMEMBRANE PROTEIN-RELATED"/>
    <property type="match status" value="1"/>
</dbReference>
<evidence type="ECO:0000256" key="1">
    <source>
        <dbReference type="SAM" id="Phobius"/>
    </source>
</evidence>
<dbReference type="Proteomes" id="UP000477543">
    <property type="component" value="Unassembled WGS sequence"/>
</dbReference>
<keyword evidence="1" id="KW-1133">Transmembrane helix</keyword>
<evidence type="ECO:0000313" key="5">
    <source>
        <dbReference type="Proteomes" id="UP000477543"/>
    </source>
</evidence>
<dbReference type="EMBL" id="POAF01000002">
    <property type="protein sequence ID" value="RBM02906.1"/>
    <property type="molecule type" value="Genomic_DNA"/>
</dbReference>
<evidence type="ECO:0000313" key="2">
    <source>
        <dbReference type="EMBL" id="NAZ15474.1"/>
    </source>
</evidence>
<feature type="transmembrane region" description="Helical" evidence="1">
    <location>
        <begin position="192"/>
        <end position="216"/>
    </location>
</feature>
<organism evidence="3 4">
    <name type="scientific">Glutamicibacter soli</name>
    <dbReference type="NCBI Taxonomy" id="453836"/>
    <lineage>
        <taxon>Bacteria</taxon>
        <taxon>Bacillati</taxon>
        <taxon>Actinomycetota</taxon>
        <taxon>Actinomycetes</taxon>
        <taxon>Micrococcales</taxon>
        <taxon>Micrococcaceae</taxon>
        <taxon>Glutamicibacter</taxon>
    </lineage>
</organism>
<evidence type="ECO:0000313" key="4">
    <source>
        <dbReference type="Proteomes" id="UP000252167"/>
    </source>
</evidence>
<comment type="caution">
    <text evidence="3">The sequence shown here is derived from an EMBL/GenBank/DDBJ whole genome shotgun (WGS) entry which is preliminary data.</text>
</comment>
<evidence type="ECO:0008006" key="6">
    <source>
        <dbReference type="Google" id="ProtNLM"/>
    </source>
</evidence>
<keyword evidence="1" id="KW-0812">Transmembrane</keyword>
<dbReference type="PANTHER" id="PTHR41282">
    <property type="entry name" value="CONSERVED TRANSMEMBRANE PROTEIN-RELATED"/>
    <property type="match status" value="1"/>
</dbReference>
<feature type="transmembrane region" description="Helical" evidence="1">
    <location>
        <begin position="267"/>
        <end position="291"/>
    </location>
</feature>
<dbReference type="EMBL" id="WYDN01000003">
    <property type="protein sequence ID" value="NAZ15474.1"/>
    <property type="molecule type" value="Genomic_DNA"/>
</dbReference>
<evidence type="ECO:0000313" key="3">
    <source>
        <dbReference type="EMBL" id="RBM02906.1"/>
    </source>
</evidence>
<proteinExistence type="predicted"/>
<feature type="transmembrane region" description="Helical" evidence="1">
    <location>
        <begin position="89"/>
        <end position="122"/>
    </location>
</feature>
<feature type="transmembrane region" description="Helical" evidence="1">
    <location>
        <begin position="158"/>
        <end position="180"/>
    </location>
</feature>
<reference evidence="3 4" key="1">
    <citation type="submission" date="2018-01" db="EMBL/GenBank/DDBJ databases">
        <title>Glutamicibacter soli strain NHPC-3 Whole genome sequence and assembly.</title>
        <authorList>
            <person name="Choudhury P."/>
            <person name="Gupta D."/>
            <person name="Sengupta K."/>
            <person name="Jawed A."/>
            <person name="Sultana N."/>
            <person name="Saha P."/>
        </authorList>
    </citation>
    <scope>NUCLEOTIDE SEQUENCE [LARGE SCALE GENOMIC DNA]</scope>
    <source>
        <strain evidence="3 4">NHPC-3</strain>
    </source>
</reference>